<sequence length="87" mass="9934">MPSNDLKDSGQEGGIGHLTMLSNDLKDSGQEVQNKKQRHDVEDSLYSLKLNGLKDSGQEVENKKKQRHVFVSRENCEKGMFGWRENE</sequence>
<feature type="region of interest" description="Disordered" evidence="1">
    <location>
        <begin position="1"/>
        <end position="43"/>
    </location>
</feature>
<evidence type="ECO:0000313" key="2">
    <source>
        <dbReference type="EMBL" id="KAF7844798.1"/>
    </source>
</evidence>
<dbReference type="AlphaFoldDB" id="A0A834XKA4"/>
<comment type="caution">
    <text evidence="2">The sequence shown here is derived from an EMBL/GenBank/DDBJ whole genome shotgun (WGS) entry which is preliminary data.</text>
</comment>
<dbReference type="EMBL" id="JAAIUW010000001">
    <property type="protein sequence ID" value="KAF7844798.1"/>
    <property type="molecule type" value="Genomic_DNA"/>
</dbReference>
<evidence type="ECO:0000313" key="3">
    <source>
        <dbReference type="Proteomes" id="UP000634136"/>
    </source>
</evidence>
<accession>A0A834XKA4</accession>
<name>A0A834XKA4_9FABA</name>
<gene>
    <name evidence="2" type="ORF">G2W53_001703</name>
</gene>
<dbReference type="Proteomes" id="UP000634136">
    <property type="component" value="Unassembled WGS sequence"/>
</dbReference>
<protein>
    <submittedName>
        <fullName evidence="2">Uncharacterized protein</fullName>
    </submittedName>
</protein>
<proteinExistence type="predicted"/>
<feature type="compositionally biased region" description="Basic and acidic residues" evidence="1">
    <location>
        <begin position="1"/>
        <end position="10"/>
    </location>
</feature>
<evidence type="ECO:0000256" key="1">
    <source>
        <dbReference type="SAM" id="MobiDB-lite"/>
    </source>
</evidence>
<organism evidence="2 3">
    <name type="scientific">Senna tora</name>
    <dbReference type="NCBI Taxonomy" id="362788"/>
    <lineage>
        <taxon>Eukaryota</taxon>
        <taxon>Viridiplantae</taxon>
        <taxon>Streptophyta</taxon>
        <taxon>Embryophyta</taxon>
        <taxon>Tracheophyta</taxon>
        <taxon>Spermatophyta</taxon>
        <taxon>Magnoliopsida</taxon>
        <taxon>eudicotyledons</taxon>
        <taxon>Gunneridae</taxon>
        <taxon>Pentapetalae</taxon>
        <taxon>rosids</taxon>
        <taxon>fabids</taxon>
        <taxon>Fabales</taxon>
        <taxon>Fabaceae</taxon>
        <taxon>Caesalpinioideae</taxon>
        <taxon>Cassia clade</taxon>
        <taxon>Senna</taxon>
    </lineage>
</organism>
<reference evidence="2" key="1">
    <citation type="submission" date="2020-09" db="EMBL/GenBank/DDBJ databases">
        <title>Genome-Enabled Discovery of Anthraquinone Biosynthesis in Senna tora.</title>
        <authorList>
            <person name="Kang S.-H."/>
            <person name="Pandey R.P."/>
            <person name="Lee C.-M."/>
            <person name="Sim J.-S."/>
            <person name="Jeong J.-T."/>
            <person name="Choi B.-S."/>
            <person name="Jung M."/>
            <person name="Ginzburg D."/>
            <person name="Zhao K."/>
            <person name="Won S.Y."/>
            <person name="Oh T.-J."/>
            <person name="Yu Y."/>
            <person name="Kim N.-H."/>
            <person name="Lee O.R."/>
            <person name="Lee T.-H."/>
            <person name="Bashyal P."/>
            <person name="Kim T.-S."/>
            <person name="Lee W.-H."/>
            <person name="Kawkins C."/>
            <person name="Kim C.-K."/>
            <person name="Kim J.S."/>
            <person name="Ahn B.O."/>
            <person name="Rhee S.Y."/>
            <person name="Sohng J.K."/>
        </authorList>
    </citation>
    <scope>NUCLEOTIDE SEQUENCE</scope>
    <source>
        <tissue evidence="2">Leaf</tissue>
    </source>
</reference>
<keyword evidence="3" id="KW-1185">Reference proteome</keyword>